<protein>
    <submittedName>
        <fullName evidence="2">Uncharacterized protein</fullName>
    </submittedName>
</protein>
<evidence type="ECO:0000256" key="1">
    <source>
        <dbReference type="SAM" id="Coils"/>
    </source>
</evidence>
<dbReference type="GeneID" id="78296243"/>
<sequence>MTKEQMQKEIARLNHKIELELTEIKNLAQRILNGADNPYNITFHTPSRMLAQSENTLKELLARRDTLKEILGEE</sequence>
<comment type="caution">
    <text evidence="2">The sequence shown here is derived from an EMBL/GenBank/DDBJ whole genome shotgun (WGS) entry which is preliminary data.</text>
</comment>
<dbReference type="RefSeq" id="WP_116884955.1">
    <property type="nucleotide sequence ID" value="NZ_CABMMC010000001.1"/>
</dbReference>
<gene>
    <name evidence="2" type="ORF">C8D82_1256</name>
</gene>
<feature type="coiled-coil region" evidence="1">
    <location>
        <begin position="3"/>
        <end position="70"/>
    </location>
</feature>
<name>A0A2U1AQH0_9BACT</name>
<keyword evidence="1" id="KW-0175">Coiled coil</keyword>
<accession>A0A2U1AQH0</accession>
<organism evidence="2 3">
    <name type="scientific">Victivallis vadensis</name>
    <dbReference type="NCBI Taxonomy" id="172901"/>
    <lineage>
        <taxon>Bacteria</taxon>
        <taxon>Pseudomonadati</taxon>
        <taxon>Lentisphaerota</taxon>
        <taxon>Lentisphaeria</taxon>
        <taxon>Victivallales</taxon>
        <taxon>Victivallaceae</taxon>
        <taxon>Victivallis</taxon>
    </lineage>
</organism>
<evidence type="ECO:0000313" key="2">
    <source>
        <dbReference type="EMBL" id="PVY38581.1"/>
    </source>
</evidence>
<keyword evidence="3" id="KW-1185">Reference proteome</keyword>
<dbReference type="AlphaFoldDB" id="A0A2U1AQH0"/>
<reference evidence="2 3" key="1">
    <citation type="submission" date="2018-04" db="EMBL/GenBank/DDBJ databases">
        <title>Genomic Encyclopedia of Type Strains, Phase IV (KMG-IV): sequencing the most valuable type-strain genomes for metagenomic binning, comparative biology and taxonomic classification.</title>
        <authorList>
            <person name="Goeker M."/>
        </authorList>
    </citation>
    <scope>NUCLEOTIDE SEQUENCE [LARGE SCALE GENOMIC DNA]</scope>
    <source>
        <strain evidence="2 3">DSM 14823</strain>
    </source>
</reference>
<dbReference type="Proteomes" id="UP000245959">
    <property type="component" value="Unassembled WGS sequence"/>
</dbReference>
<proteinExistence type="predicted"/>
<dbReference type="EMBL" id="QEKH01000025">
    <property type="protein sequence ID" value="PVY38581.1"/>
    <property type="molecule type" value="Genomic_DNA"/>
</dbReference>
<evidence type="ECO:0000313" key="3">
    <source>
        <dbReference type="Proteomes" id="UP000245959"/>
    </source>
</evidence>